<dbReference type="RefSeq" id="XP_033667367.1">
    <property type="nucleotide sequence ID" value="XM_033812838.1"/>
</dbReference>
<dbReference type="Proteomes" id="UP000799537">
    <property type="component" value="Unassembled WGS sequence"/>
</dbReference>
<gene>
    <name evidence="1" type="ORF">M409DRAFT_54821</name>
</gene>
<proteinExistence type="predicted"/>
<reference evidence="1" key="1">
    <citation type="journal article" date="2020" name="Stud. Mycol.">
        <title>101 Dothideomycetes genomes: a test case for predicting lifestyles and emergence of pathogens.</title>
        <authorList>
            <person name="Haridas S."/>
            <person name="Albert R."/>
            <person name="Binder M."/>
            <person name="Bloem J."/>
            <person name="Labutti K."/>
            <person name="Salamov A."/>
            <person name="Andreopoulos B."/>
            <person name="Baker S."/>
            <person name="Barry K."/>
            <person name="Bills G."/>
            <person name="Bluhm B."/>
            <person name="Cannon C."/>
            <person name="Castanera R."/>
            <person name="Culley D."/>
            <person name="Daum C."/>
            <person name="Ezra D."/>
            <person name="Gonzalez J."/>
            <person name="Henrissat B."/>
            <person name="Kuo A."/>
            <person name="Liang C."/>
            <person name="Lipzen A."/>
            <person name="Lutzoni F."/>
            <person name="Magnuson J."/>
            <person name="Mondo S."/>
            <person name="Nolan M."/>
            <person name="Ohm R."/>
            <person name="Pangilinan J."/>
            <person name="Park H.-J."/>
            <person name="Ramirez L."/>
            <person name="Alfaro M."/>
            <person name="Sun H."/>
            <person name="Tritt A."/>
            <person name="Yoshinaga Y."/>
            <person name="Zwiers L.-H."/>
            <person name="Turgeon B."/>
            <person name="Goodwin S."/>
            <person name="Spatafora J."/>
            <person name="Crous P."/>
            <person name="Grigoriev I."/>
        </authorList>
    </citation>
    <scope>NUCLEOTIDE SEQUENCE</scope>
    <source>
        <strain evidence="1">ATCC 36951</strain>
    </source>
</reference>
<keyword evidence="2" id="KW-1185">Reference proteome</keyword>
<sequence length="179" mass="20188">MYEPPVLCLYYRSNQVRQLLKPSKSSLPAVPRIVNIDDIPFLALPVLCSALFLSTKLPQFQPPDLFQENSPRLVRDGLLAHSTHPLSPSETLHRSRRKTTWCLLHVLFTVHIKVDLTIPDPAQDFPHNIQNRHQPRLKLVGQVLPSPEPYQISFLSEASCSRADALSVPQTTLLVASFP</sequence>
<evidence type="ECO:0000313" key="1">
    <source>
        <dbReference type="EMBL" id="KAF2166478.1"/>
    </source>
</evidence>
<dbReference type="GeneID" id="54566110"/>
<name>A0A6A6CJV1_ZASCE</name>
<dbReference type="AlphaFoldDB" id="A0A6A6CJV1"/>
<evidence type="ECO:0000313" key="2">
    <source>
        <dbReference type="Proteomes" id="UP000799537"/>
    </source>
</evidence>
<organism evidence="1 2">
    <name type="scientific">Zasmidium cellare ATCC 36951</name>
    <dbReference type="NCBI Taxonomy" id="1080233"/>
    <lineage>
        <taxon>Eukaryota</taxon>
        <taxon>Fungi</taxon>
        <taxon>Dikarya</taxon>
        <taxon>Ascomycota</taxon>
        <taxon>Pezizomycotina</taxon>
        <taxon>Dothideomycetes</taxon>
        <taxon>Dothideomycetidae</taxon>
        <taxon>Mycosphaerellales</taxon>
        <taxon>Mycosphaerellaceae</taxon>
        <taxon>Zasmidium</taxon>
    </lineage>
</organism>
<accession>A0A6A6CJV1</accession>
<dbReference type="EMBL" id="ML993596">
    <property type="protein sequence ID" value="KAF2166478.1"/>
    <property type="molecule type" value="Genomic_DNA"/>
</dbReference>
<protein>
    <submittedName>
        <fullName evidence="1">Uncharacterized protein</fullName>
    </submittedName>
</protein>